<dbReference type="EMBL" id="JGYD01000025">
    <property type="protein sequence ID" value="KSV17171.1"/>
    <property type="molecule type" value="Genomic_DNA"/>
</dbReference>
<accession>A0A0V8M071</accession>
<dbReference type="PATRIC" id="fig|61435.5.peg.1383"/>
<dbReference type="InterPro" id="IPR027417">
    <property type="entry name" value="P-loop_NTPase"/>
</dbReference>
<evidence type="ECO:0000313" key="1">
    <source>
        <dbReference type="EMBL" id="KSV17171.1"/>
    </source>
</evidence>
<gene>
    <name evidence="1" type="ORF">DA01_07030</name>
</gene>
<evidence type="ECO:0000313" key="2">
    <source>
        <dbReference type="Proteomes" id="UP000053577"/>
    </source>
</evidence>
<protein>
    <submittedName>
        <fullName evidence="1">Cobinamide adenolsyltransferase</fullName>
    </submittedName>
</protein>
<dbReference type="RefSeq" id="WP_058292626.1">
    <property type="nucleotide sequence ID" value="NZ_JGYD01000025.1"/>
</dbReference>
<dbReference type="GO" id="GO:0008817">
    <property type="term" value="F:corrinoid adenosyltransferase activity"/>
    <property type="evidence" value="ECO:0007669"/>
    <property type="project" value="InterPro"/>
</dbReference>
<dbReference type="eggNOG" id="COG2109">
    <property type="taxonomic scope" value="Bacteria"/>
</dbReference>
<comment type="caution">
    <text evidence="1">The sequence shown here is derived from an EMBL/GenBank/DDBJ whole genome shotgun (WGS) entry which is preliminary data.</text>
</comment>
<proteinExistence type="predicted"/>
<keyword evidence="1" id="KW-0808">Transferase</keyword>
<dbReference type="Pfam" id="PF02572">
    <property type="entry name" value="CobA_CobO_BtuR"/>
    <property type="match status" value="1"/>
</dbReference>
<dbReference type="Gene3D" id="3.40.50.300">
    <property type="entry name" value="P-loop containing nucleotide triphosphate hydrolases"/>
    <property type="match status" value="1"/>
</dbReference>
<dbReference type="PANTHER" id="PTHR46638:SF1">
    <property type="entry name" value="CORRINOID ADENOSYLTRANSFERASE"/>
    <property type="match status" value="1"/>
</dbReference>
<dbReference type="GO" id="GO:0009236">
    <property type="term" value="P:cobalamin biosynthetic process"/>
    <property type="evidence" value="ECO:0007669"/>
    <property type="project" value="InterPro"/>
</dbReference>
<dbReference type="GO" id="GO:0005524">
    <property type="term" value="F:ATP binding"/>
    <property type="evidence" value="ECO:0007669"/>
    <property type="project" value="InterPro"/>
</dbReference>
<dbReference type="OrthoDB" id="9810309at2"/>
<dbReference type="Proteomes" id="UP000053577">
    <property type="component" value="Unassembled WGS sequence"/>
</dbReference>
<dbReference type="PANTHER" id="PTHR46638">
    <property type="entry name" value="CORRINOID ADENOSYLTRANSFERASE"/>
    <property type="match status" value="1"/>
</dbReference>
<dbReference type="InterPro" id="IPR003724">
    <property type="entry name" value="CblAdoTrfase_CobA"/>
</dbReference>
<name>A0A0V8M071_9CHLR</name>
<sequence>MNDTPQTAKYHTGLVQIFTGDGRGKTSAALGTVMRASGYGLKAYIVFFLKGLHEGGEYNSLKRLPGIDYAIFGRSDFMGPQYTTQADLDYARQALAEAKKVISSGEYDVVMLDEINTASAWKLINVEDVVELVKSKPEKVELILTGRHADTRLVVLADQVTELVNRKHPFEKGVDARQGIDY</sequence>
<dbReference type="SUPFAM" id="SSF52540">
    <property type="entry name" value="P-loop containing nucleoside triphosphate hydrolases"/>
    <property type="match status" value="1"/>
</dbReference>
<reference evidence="1 2" key="1">
    <citation type="journal article" date="2015" name="Sci. Rep.">
        <title>A comparative genomics and reductive dehalogenase gene transcription study of two chloroethene-respiring bacteria, Dehalococcoides mccartyi strains MB and 11a.</title>
        <authorList>
            <person name="Low A."/>
            <person name="Shen Z."/>
            <person name="Cheng D."/>
            <person name="Rogers M.J."/>
            <person name="Lee P.K."/>
            <person name="He J."/>
        </authorList>
    </citation>
    <scope>NUCLEOTIDE SEQUENCE [LARGE SCALE GENOMIC DNA]</scope>
    <source>
        <strain evidence="1 2">MB</strain>
    </source>
</reference>
<organism evidence="1 2">
    <name type="scientific">Dehalococcoides mccartyi</name>
    <dbReference type="NCBI Taxonomy" id="61435"/>
    <lineage>
        <taxon>Bacteria</taxon>
        <taxon>Bacillati</taxon>
        <taxon>Chloroflexota</taxon>
        <taxon>Dehalococcoidia</taxon>
        <taxon>Dehalococcoidales</taxon>
        <taxon>Dehalococcoidaceae</taxon>
        <taxon>Dehalococcoides</taxon>
    </lineage>
</organism>
<dbReference type="PIRSF" id="PIRSF015617">
    <property type="entry name" value="Adensltrnsf_CobA"/>
    <property type="match status" value="1"/>
</dbReference>
<dbReference type="AlphaFoldDB" id="A0A0V8M071"/>